<keyword evidence="2" id="KW-1185">Reference proteome</keyword>
<evidence type="ECO:0000313" key="1">
    <source>
        <dbReference type="EMBL" id="GAA1221934.1"/>
    </source>
</evidence>
<dbReference type="Proteomes" id="UP001500943">
    <property type="component" value="Unassembled WGS sequence"/>
</dbReference>
<reference evidence="1 2" key="1">
    <citation type="journal article" date="2019" name="Int. J. Syst. Evol. Microbiol.">
        <title>The Global Catalogue of Microorganisms (GCM) 10K type strain sequencing project: providing services to taxonomists for standard genome sequencing and annotation.</title>
        <authorList>
            <consortium name="The Broad Institute Genomics Platform"/>
            <consortium name="The Broad Institute Genome Sequencing Center for Infectious Disease"/>
            <person name="Wu L."/>
            <person name="Ma J."/>
        </authorList>
    </citation>
    <scope>NUCLEOTIDE SEQUENCE [LARGE SCALE GENOMIC DNA]</scope>
    <source>
        <strain evidence="1 2">JCM 12762</strain>
    </source>
</reference>
<protein>
    <submittedName>
        <fullName evidence="1">Uncharacterized protein</fullName>
    </submittedName>
</protein>
<comment type="caution">
    <text evidence="1">The sequence shown here is derived from an EMBL/GenBank/DDBJ whole genome shotgun (WGS) entry which is preliminary data.</text>
</comment>
<accession>A0ABN1VW99</accession>
<organism evidence="1 2">
    <name type="scientific">Rhodoglobus aureus</name>
    <dbReference type="NCBI Taxonomy" id="191497"/>
    <lineage>
        <taxon>Bacteria</taxon>
        <taxon>Bacillati</taxon>
        <taxon>Actinomycetota</taxon>
        <taxon>Actinomycetes</taxon>
        <taxon>Micrococcales</taxon>
        <taxon>Microbacteriaceae</taxon>
        <taxon>Rhodoglobus</taxon>
    </lineage>
</organism>
<evidence type="ECO:0000313" key="2">
    <source>
        <dbReference type="Proteomes" id="UP001500943"/>
    </source>
</evidence>
<gene>
    <name evidence="1" type="ORF">GCM10009655_21940</name>
</gene>
<sequence length="137" mass="15616">MSPETVPIANGVTGPGDDRLVAARRALEQTREEFWAVCEPVNPPKIARDYVNYFCARNPANVDTVKKNQPRRLKFYDALNTYLRAYSTIANELELAGYTSREVTSIEKEVRFFEDVVRDVKLAAGERLNYAKPNEMI</sequence>
<proteinExistence type="predicted"/>
<dbReference type="RefSeq" id="WP_343925807.1">
    <property type="nucleotide sequence ID" value="NZ_BAAAKW010000034.1"/>
</dbReference>
<name>A0ABN1VW99_9MICO</name>
<dbReference type="EMBL" id="BAAAKW010000034">
    <property type="protein sequence ID" value="GAA1221934.1"/>
    <property type="molecule type" value="Genomic_DNA"/>
</dbReference>